<dbReference type="PANTHER" id="PTHR34407:SF1">
    <property type="entry name" value="SGNH HYDROLASE-TYPE ESTERASE DOMAIN-CONTAINING PROTEIN"/>
    <property type="match status" value="1"/>
</dbReference>
<dbReference type="PaxDb" id="214684-Q5K9U6"/>
<dbReference type="SUPFAM" id="SSF52266">
    <property type="entry name" value="SGNH hydrolase"/>
    <property type="match status" value="1"/>
</dbReference>
<evidence type="ECO:0000313" key="4">
    <source>
        <dbReference type="Proteomes" id="UP000002149"/>
    </source>
</evidence>
<dbReference type="STRING" id="214684.Q5K9U6"/>
<dbReference type="GeneID" id="3254626"/>
<keyword evidence="2" id="KW-1133">Transmembrane helix</keyword>
<gene>
    <name evidence="3" type="ordered locus">CNK00730</name>
</gene>
<sequence>MPDDHELDSYGIQASSAEGSSSSRPLLSRDPSPPPSPSRRGRSHPVASHGYPSIHSMFRRLWKPIVILSIPFFLVFLYSLVHPHVKGLPPLPKISITSGGAVSQPYYEEKIVQDCICGTTDEGKRLCSLYHEEGLRNSRLIEGTGARMRKVLQKARNGEKIKIGVLGGSVSACHGVHPSDRFPQGDPAGPGCYTSLLMEWFKETFPDADHEFTNGAIGGMDSSYYAFCGTHHIPADSDLIILEFDVNDQNDVLYETFFDQLLRALSEFQNEPAILILGAWAPQVAQDQGYGDPQMVHSPIALYYDVPYLSMKRLMFNHYLRYPHSTAKTFFQPDLLHPNARGHRVLSDLLIAYLDSELCMLSKYGLPIAPPLQDTISTTHPFTDLIDVHVPLETLHLVDPAAPPEGWEETFKTEPLEALSHEKRLFAVPLTPYSIPPVGMFTPLSDVVNPTNDDPITGEHIAAIAQPRLFCADANDKKNPMKPTQADGWEPFAWNGEKHYWVSHKSGSRIRVNIKVSAGKVAVYYFRSQHYNLGDAKCWVDDNEKGAVTLSGYWTKQYNVAVAAYIDEKVTPGDHYVVCEVLHTTSHPTNPDAHHFRLTAVMAT</sequence>
<keyword evidence="4" id="KW-1185">Reference proteome</keyword>
<evidence type="ECO:0000256" key="2">
    <source>
        <dbReference type="SAM" id="Phobius"/>
    </source>
</evidence>
<keyword evidence="2" id="KW-0812">Transmembrane</keyword>
<accession>Q5K9U6</accession>
<evidence type="ECO:0000256" key="1">
    <source>
        <dbReference type="SAM" id="MobiDB-lite"/>
    </source>
</evidence>
<name>Q5K9U6_CRYD1</name>
<dbReference type="EMBL" id="AE017351">
    <property type="protein sequence ID" value="AAW46118.1"/>
    <property type="molecule type" value="Genomic_DNA"/>
</dbReference>
<dbReference type="CDD" id="cd00229">
    <property type="entry name" value="SGNH_hydrolase"/>
    <property type="match status" value="1"/>
</dbReference>
<dbReference type="OrthoDB" id="544608at2759"/>
<feature type="transmembrane region" description="Helical" evidence="2">
    <location>
        <begin position="61"/>
        <end position="81"/>
    </location>
</feature>
<dbReference type="HOGENOM" id="CLU_034125_1_0_1"/>
<proteinExistence type="predicted"/>
<dbReference type="InterPro" id="IPR036514">
    <property type="entry name" value="SGNH_hydro_sf"/>
</dbReference>
<feature type="region of interest" description="Disordered" evidence="1">
    <location>
        <begin position="1"/>
        <end position="48"/>
    </location>
</feature>
<dbReference type="PANTHER" id="PTHR34407">
    <property type="entry name" value="EXPRESSED PROTEIN"/>
    <property type="match status" value="1"/>
</dbReference>
<evidence type="ECO:0000313" key="3">
    <source>
        <dbReference type="EMBL" id="AAW46118.1"/>
    </source>
</evidence>
<dbReference type="KEGG" id="cne:CNK00730"/>
<dbReference type="OMA" id="HYVTCEV"/>
<organism evidence="3 4">
    <name type="scientific">Cryptococcus deneoformans (strain JEC21 / ATCC MYA-565)</name>
    <name type="common">Cryptococcus neoformans var. neoformans serotype D</name>
    <dbReference type="NCBI Taxonomy" id="214684"/>
    <lineage>
        <taxon>Eukaryota</taxon>
        <taxon>Fungi</taxon>
        <taxon>Dikarya</taxon>
        <taxon>Basidiomycota</taxon>
        <taxon>Agaricomycotina</taxon>
        <taxon>Tremellomycetes</taxon>
        <taxon>Tremellales</taxon>
        <taxon>Cryptococcaceae</taxon>
        <taxon>Cryptococcus</taxon>
        <taxon>Cryptococcus neoformans species complex</taxon>
    </lineage>
</organism>
<dbReference type="Gene3D" id="3.40.50.1110">
    <property type="entry name" value="SGNH hydrolase"/>
    <property type="match status" value="1"/>
</dbReference>
<protein>
    <recommendedName>
        <fullName evidence="5">SGNH hydrolase-type esterase domain-containing protein</fullName>
    </recommendedName>
</protein>
<reference evidence="3 4" key="1">
    <citation type="journal article" date="2005" name="Science">
        <title>The genome of the basidiomycetous yeast and human pathogen Cryptococcus neoformans.</title>
        <authorList>
            <person name="Loftus B.J."/>
            <person name="Fung E."/>
            <person name="Roncaglia P."/>
            <person name="Rowley D."/>
            <person name="Amedeo P."/>
            <person name="Bruno D."/>
            <person name="Vamathevan J."/>
            <person name="Miranda M."/>
            <person name="Anderson I.J."/>
            <person name="Fraser J.A."/>
            <person name="Allen J.E."/>
            <person name="Bosdet I.E."/>
            <person name="Brent M.R."/>
            <person name="Chiu R."/>
            <person name="Doering T.L."/>
            <person name="Donlin M.J."/>
            <person name="D'Souza C.A."/>
            <person name="Fox D.S."/>
            <person name="Grinberg V."/>
            <person name="Fu J."/>
            <person name="Fukushima M."/>
            <person name="Haas B.J."/>
            <person name="Huang J.C."/>
            <person name="Janbon G."/>
            <person name="Jones S.J."/>
            <person name="Koo H.L."/>
            <person name="Krzywinski M.I."/>
            <person name="Kwon-Chung J.K."/>
            <person name="Lengeler K.B."/>
            <person name="Maiti R."/>
            <person name="Marra M.A."/>
            <person name="Marra R.E."/>
            <person name="Mathewson C.A."/>
            <person name="Mitchell T.G."/>
            <person name="Pertea M."/>
            <person name="Riggs F.R."/>
            <person name="Salzberg S.L."/>
            <person name="Schein J.E."/>
            <person name="Shvartsbeyn A."/>
            <person name="Shin H."/>
            <person name="Shumway M."/>
            <person name="Specht C.A."/>
            <person name="Suh B.B."/>
            <person name="Tenney A."/>
            <person name="Utterback T.R."/>
            <person name="Wickes B.L."/>
            <person name="Wortman J.R."/>
            <person name="Wye N.H."/>
            <person name="Kronstad J.W."/>
            <person name="Lodge J.K."/>
            <person name="Heitman J."/>
            <person name="Davis R.W."/>
            <person name="Fraser C.M."/>
            <person name="Hyman R.W."/>
        </authorList>
    </citation>
    <scope>NUCLEOTIDE SEQUENCE [LARGE SCALE GENOMIC DNA]</scope>
    <source>
        <strain evidence="4">JEC21 / ATCC MYA-565</strain>
    </source>
</reference>
<feature type="compositionally biased region" description="Low complexity" evidence="1">
    <location>
        <begin position="14"/>
        <end position="30"/>
    </location>
</feature>
<keyword evidence="2" id="KW-0472">Membrane</keyword>
<dbReference type="VEuPathDB" id="FungiDB:CNK00730"/>
<evidence type="ECO:0008006" key="5">
    <source>
        <dbReference type="Google" id="ProtNLM"/>
    </source>
</evidence>
<dbReference type="InParanoid" id="Q5K9U6"/>
<dbReference type="AlphaFoldDB" id="Q5K9U6"/>
<dbReference type="eggNOG" id="ENOG502S79Q">
    <property type="taxonomic scope" value="Eukaryota"/>
</dbReference>
<dbReference type="RefSeq" id="XP_567635.1">
    <property type="nucleotide sequence ID" value="XM_567635.2"/>
</dbReference>
<dbReference type="Proteomes" id="UP000002149">
    <property type="component" value="Chromosome 11"/>
</dbReference>